<feature type="domain" description="Dual OB-containing" evidence="1">
    <location>
        <begin position="4"/>
        <end position="108"/>
    </location>
</feature>
<dbReference type="EMBL" id="JBJDQH010000507">
    <property type="protein sequence ID" value="MFK4274090.1"/>
    <property type="molecule type" value="Genomic_DNA"/>
</dbReference>
<evidence type="ECO:0000313" key="2">
    <source>
        <dbReference type="EMBL" id="MFK4274090.1"/>
    </source>
</evidence>
<dbReference type="Proteomes" id="UP001620295">
    <property type="component" value="Unassembled WGS sequence"/>
</dbReference>
<accession>A0ABW8MAQ1</accession>
<dbReference type="Pfam" id="PF22557">
    <property type="entry name" value="DuOB"/>
    <property type="match status" value="1"/>
</dbReference>
<protein>
    <submittedName>
        <fullName evidence="2">Dual OB domain-containing protein</fullName>
    </submittedName>
</protein>
<dbReference type="InterPro" id="IPR054335">
    <property type="entry name" value="DuOB_dom"/>
</dbReference>
<gene>
    <name evidence="2" type="ORF">ACI2L5_56085</name>
</gene>
<evidence type="ECO:0000259" key="1">
    <source>
        <dbReference type="Pfam" id="PF22557"/>
    </source>
</evidence>
<dbReference type="RefSeq" id="WP_404749723.1">
    <property type="nucleotide sequence ID" value="NZ_JBJDQH010000507.1"/>
</dbReference>
<keyword evidence="3" id="KW-1185">Reference proteome</keyword>
<sequence>GNSSSGGINDQVPAAQQKAVMGSLELIRVDAVDIRVDRAYPQAGNQKFDVRAHFRYAGSLYALKVTDPIYEEKYREMGLGRYGLTESFLTISLGKEFNGHLYKLVAAIIERAEVESGGRL</sequence>
<evidence type="ECO:0000313" key="3">
    <source>
        <dbReference type="Proteomes" id="UP001620295"/>
    </source>
</evidence>
<feature type="non-terminal residue" evidence="2">
    <location>
        <position position="1"/>
    </location>
</feature>
<comment type="caution">
    <text evidence="2">The sequence shown here is derived from an EMBL/GenBank/DDBJ whole genome shotgun (WGS) entry which is preliminary data.</text>
</comment>
<reference evidence="2 3" key="1">
    <citation type="submission" date="2024-11" db="EMBL/GenBank/DDBJ databases">
        <title>The Natural Products Discovery Center: Release of the First 8490 Sequenced Strains for Exploring Actinobacteria Biosynthetic Diversity.</title>
        <authorList>
            <person name="Kalkreuter E."/>
            <person name="Kautsar S.A."/>
            <person name="Yang D."/>
            <person name="Bader C.D."/>
            <person name="Teijaro C.N."/>
            <person name="Fluegel L."/>
            <person name="Davis C.M."/>
            <person name="Simpson J.R."/>
            <person name="Lauterbach L."/>
            <person name="Steele A.D."/>
            <person name="Gui C."/>
            <person name="Meng S."/>
            <person name="Li G."/>
            <person name="Viehrig K."/>
            <person name="Ye F."/>
            <person name="Su P."/>
            <person name="Kiefer A.F."/>
            <person name="Nichols A."/>
            <person name="Cepeda A.J."/>
            <person name="Yan W."/>
            <person name="Fan B."/>
            <person name="Jiang Y."/>
            <person name="Adhikari A."/>
            <person name="Zheng C.-J."/>
            <person name="Schuster L."/>
            <person name="Cowan T.M."/>
            <person name="Smanski M.J."/>
            <person name="Chevrette M.G."/>
            <person name="De Carvalho L.P.S."/>
            <person name="Shen B."/>
        </authorList>
    </citation>
    <scope>NUCLEOTIDE SEQUENCE [LARGE SCALE GENOMIC DNA]</scope>
    <source>
        <strain evidence="2 3">NPDC020863</strain>
    </source>
</reference>
<proteinExistence type="predicted"/>
<organism evidence="2 3">
    <name type="scientific">Streptomyces milbemycinicus</name>
    <dbReference type="NCBI Taxonomy" id="476552"/>
    <lineage>
        <taxon>Bacteria</taxon>
        <taxon>Bacillati</taxon>
        <taxon>Actinomycetota</taxon>
        <taxon>Actinomycetes</taxon>
        <taxon>Kitasatosporales</taxon>
        <taxon>Streptomycetaceae</taxon>
        <taxon>Streptomyces</taxon>
    </lineage>
</organism>
<name>A0ABW8MAQ1_9ACTN</name>